<keyword evidence="1" id="KW-0853">WD repeat</keyword>
<gene>
    <name evidence="3" type="ORF">EWM64_g936</name>
</gene>
<evidence type="ECO:0000313" key="4">
    <source>
        <dbReference type="Proteomes" id="UP000298061"/>
    </source>
</evidence>
<dbReference type="InterPro" id="IPR001680">
    <property type="entry name" value="WD40_rpt"/>
</dbReference>
<evidence type="ECO:0000256" key="2">
    <source>
        <dbReference type="SAM" id="Phobius"/>
    </source>
</evidence>
<evidence type="ECO:0000256" key="1">
    <source>
        <dbReference type="PROSITE-ProRule" id="PRU00221"/>
    </source>
</evidence>
<protein>
    <submittedName>
        <fullName evidence="3">Uncharacterized protein</fullName>
    </submittedName>
</protein>
<keyword evidence="2" id="KW-0472">Membrane</keyword>
<dbReference type="AlphaFoldDB" id="A0A4Z0ABT3"/>
<reference evidence="3 4" key="1">
    <citation type="submission" date="2019-02" db="EMBL/GenBank/DDBJ databases">
        <title>Genome sequencing of the rare red list fungi Hericium alpestre (H. flagellum).</title>
        <authorList>
            <person name="Buettner E."/>
            <person name="Kellner H."/>
        </authorList>
    </citation>
    <scope>NUCLEOTIDE SEQUENCE [LARGE SCALE GENOMIC DNA]</scope>
    <source>
        <strain evidence="3 4">DSM 108284</strain>
    </source>
</reference>
<dbReference type="SUPFAM" id="SSF50978">
    <property type="entry name" value="WD40 repeat-like"/>
    <property type="match status" value="1"/>
</dbReference>
<comment type="caution">
    <text evidence="3">The sequence shown here is derived from an EMBL/GenBank/DDBJ whole genome shotgun (WGS) entry which is preliminary data.</text>
</comment>
<dbReference type="SMART" id="SM00320">
    <property type="entry name" value="WD40"/>
    <property type="match status" value="4"/>
</dbReference>
<accession>A0A4Z0ABT3</accession>
<evidence type="ECO:0000313" key="3">
    <source>
        <dbReference type="EMBL" id="TFY83068.1"/>
    </source>
</evidence>
<keyword evidence="4" id="KW-1185">Reference proteome</keyword>
<organism evidence="3 4">
    <name type="scientific">Hericium alpestre</name>
    <dbReference type="NCBI Taxonomy" id="135208"/>
    <lineage>
        <taxon>Eukaryota</taxon>
        <taxon>Fungi</taxon>
        <taxon>Dikarya</taxon>
        <taxon>Basidiomycota</taxon>
        <taxon>Agaricomycotina</taxon>
        <taxon>Agaricomycetes</taxon>
        <taxon>Russulales</taxon>
        <taxon>Hericiaceae</taxon>
        <taxon>Hericium</taxon>
    </lineage>
</organism>
<dbReference type="Proteomes" id="UP000298061">
    <property type="component" value="Unassembled WGS sequence"/>
</dbReference>
<keyword evidence="2" id="KW-1133">Transmembrane helix</keyword>
<dbReference type="Gene3D" id="2.130.10.10">
    <property type="entry name" value="YVTN repeat-like/Quinoprotein amine dehydrogenase"/>
    <property type="match status" value="1"/>
</dbReference>
<feature type="repeat" description="WD" evidence="1">
    <location>
        <begin position="30"/>
        <end position="52"/>
    </location>
</feature>
<dbReference type="InterPro" id="IPR015943">
    <property type="entry name" value="WD40/YVTN_repeat-like_dom_sf"/>
</dbReference>
<dbReference type="PROSITE" id="PS50082">
    <property type="entry name" value="WD_REPEATS_2"/>
    <property type="match status" value="1"/>
</dbReference>
<sequence length="322" mass="35447">MTSVSAWAYVTELSPCHGQLHGLFIPRRRLISGGIDGILCVWDVANGEAIYKLSIGREIICLLWHPSQHTKVFCGCADGALILDITTSIACEILTGSKDPVYALDYNVTTRLLAIAAGNKVHVAKEAREKDGMSLHAIGNSVASKVFKQEVSESDNIPLPVAFIRGGREVVCSSLCSDVNIWDVDSTIPFQALGHANTPVNTISAYDGYTYSLLACAMAGRGKPVIRIWMAPRPRWFSTFFVHFHLESPHGPGHEIVSQEKAISNDRNAVFYGMICVMAILFVSALAFTWSWHTSYFSSIGPDMSHALRFIRSQFVDMFSSR</sequence>
<keyword evidence="2" id="KW-0812">Transmembrane</keyword>
<dbReference type="EMBL" id="SFCI01000055">
    <property type="protein sequence ID" value="TFY83068.1"/>
    <property type="molecule type" value="Genomic_DNA"/>
</dbReference>
<proteinExistence type="predicted"/>
<dbReference type="InterPro" id="IPR036322">
    <property type="entry name" value="WD40_repeat_dom_sf"/>
</dbReference>
<dbReference type="OrthoDB" id="2627610at2759"/>
<feature type="transmembrane region" description="Helical" evidence="2">
    <location>
        <begin position="269"/>
        <end position="290"/>
    </location>
</feature>
<name>A0A4Z0ABT3_9AGAM</name>
<dbReference type="STRING" id="135208.A0A4Z0ABT3"/>